<keyword evidence="4" id="KW-1003">Cell membrane</keyword>
<dbReference type="Pfam" id="PF00474">
    <property type="entry name" value="SSF"/>
    <property type="match status" value="1"/>
</dbReference>
<dbReference type="EMBL" id="CP121694">
    <property type="protein sequence ID" value="WRO20423.1"/>
    <property type="molecule type" value="Genomic_DNA"/>
</dbReference>
<feature type="transmembrane region" description="Helical" evidence="14">
    <location>
        <begin position="6"/>
        <end position="24"/>
    </location>
</feature>
<keyword evidence="5 14" id="KW-0812">Transmembrane</keyword>
<feature type="transmembrane region" description="Helical" evidence="14">
    <location>
        <begin position="120"/>
        <end position="138"/>
    </location>
</feature>
<feature type="transmembrane region" description="Helical" evidence="14">
    <location>
        <begin position="158"/>
        <end position="178"/>
    </location>
</feature>
<feature type="transmembrane region" description="Helical" evidence="14">
    <location>
        <begin position="271"/>
        <end position="292"/>
    </location>
</feature>
<keyword evidence="3" id="KW-0813">Transport</keyword>
<proteinExistence type="inferred from homology"/>
<dbReference type="GO" id="GO:0005886">
    <property type="term" value="C:plasma membrane"/>
    <property type="evidence" value="ECO:0007669"/>
    <property type="project" value="UniProtKB-SubCell"/>
</dbReference>
<dbReference type="RefSeq" id="WP_366923321.1">
    <property type="nucleotide sequence ID" value="NZ_CP121694.1"/>
</dbReference>
<evidence type="ECO:0000256" key="14">
    <source>
        <dbReference type="SAM" id="Phobius"/>
    </source>
</evidence>
<organism evidence="15 16">
    <name type="scientific">Metallumcola ferriviriculae</name>
    <dbReference type="NCBI Taxonomy" id="3039180"/>
    <lineage>
        <taxon>Bacteria</taxon>
        <taxon>Bacillati</taxon>
        <taxon>Bacillota</taxon>
        <taxon>Clostridia</taxon>
        <taxon>Neomoorellales</taxon>
        <taxon>Desulfitibacteraceae</taxon>
        <taxon>Metallumcola</taxon>
    </lineage>
</organism>
<reference evidence="15 16" key="1">
    <citation type="submission" date="2023-04" db="EMBL/GenBank/DDBJ databases">
        <authorList>
            <person name="Hsu D."/>
        </authorList>
    </citation>
    <scope>NUCLEOTIDE SEQUENCE [LARGE SCALE GENOMIC DNA]</scope>
    <source>
        <strain evidence="15 16">MK1</strain>
    </source>
</reference>
<evidence type="ECO:0000256" key="9">
    <source>
        <dbReference type="ARBA" id="ARBA00023065"/>
    </source>
</evidence>
<dbReference type="Gene3D" id="1.20.1730.10">
    <property type="entry name" value="Sodium/glucose cotransporter"/>
    <property type="match status" value="1"/>
</dbReference>
<dbReference type="KEGG" id="dbc:MFMK1_000191"/>
<dbReference type="PANTHER" id="PTHR48086">
    <property type="entry name" value="SODIUM/PROLINE SYMPORTER-RELATED"/>
    <property type="match status" value="1"/>
</dbReference>
<feature type="transmembrane region" description="Helical" evidence="14">
    <location>
        <begin position="190"/>
        <end position="208"/>
    </location>
</feature>
<keyword evidence="9" id="KW-0406">Ion transport</keyword>
<dbReference type="Proteomes" id="UP001329915">
    <property type="component" value="Chromosome"/>
</dbReference>
<gene>
    <name evidence="15" type="ORF">MFMK1_000191</name>
</gene>
<feature type="transmembrane region" description="Helical" evidence="14">
    <location>
        <begin position="420"/>
        <end position="439"/>
    </location>
</feature>
<comment type="subcellular location">
    <subcellularLocation>
        <location evidence="1">Cell membrane</location>
        <topology evidence="1">Multi-pass membrane protein</topology>
    </subcellularLocation>
</comment>
<sequence>MSQTHIYTALAIYIVLGTIVAFVSRQGMGKSMTDYFLAGRTLGGFVGALTYSATTYSAFMMVGLAGLTFTGGVGAMGFELIYLSGLVLVAFFGPRFWLVGKKYNYVTPAEMLGHRYDSRTLALVAAVAYSIFLIPYSAVQLMGVGYLVTGMSGGSISFMTGVILATILAIIWAWIAGLRSVAWTDSLQSLLMIIASLVVVYTVVYKGLGGFGSLANTLENDYPQWLVVPGPGLFSFKTFLGLSLPWFFFSISNPQVSQRLFVPKSMKSMRLTVMGFLGFGLIYTLVSIIWGFSAKVLLPNLENADLATPTLLALPIVPKALALVVMVGITAAAISTIDSILLTLSSVLSRDVYGNLRKDTSEAKQLRFGKLAIPFIAVLALLFARLKLGLIAVLSVASSAGLLVTVPAIFGAFFWKRGTAAGAITSILGGGAVSIFLQFSGFKPLGHWPGVWALLVATTLYYLVSYLTQPPEQVAEEFLGYLSKELKEKGVV</sequence>
<evidence type="ECO:0000313" key="15">
    <source>
        <dbReference type="EMBL" id="WRO20423.1"/>
    </source>
</evidence>
<dbReference type="GO" id="GO:0015293">
    <property type="term" value="F:symporter activity"/>
    <property type="evidence" value="ECO:0007669"/>
    <property type="project" value="UniProtKB-KW"/>
</dbReference>
<keyword evidence="10 14" id="KW-0472">Membrane</keyword>
<name>A0AAU0UI51_9FIRM</name>
<feature type="transmembrane region" description="Helical" evidence="14">
    <location>
        <begin position="445"/>
        <end position="464"/>
    </location>
</feature>
<keyword evidence="16" id="KW-1185">Reference proteome</keyword>
<feature type="transmembrane region" description="Helical" evidence="14">
    <location>
        <begin position="80"/>
        <end position="99"/>
    </location>
</feature>
<feature type="transmembrane region" description="Helical" evidence="14">
    <location>
        <begin position="45"/>
        <end position="68"/>
    </location>
</feature>
<keyword evidence="7 14" id="KW-1133">Transmembrane helix</keyword>
<comment type="catalytic activity">
    <reaction evidence="12">
        <text>L-proline(in) + Na(+)(in) = L-proline(out) + Na(+)(out)</text>
        <dbReference type="Rhea" id="RHEA:28967"/>
        <dbReference type="ChEBI" id="CHEBI:29101"/>
        <dbReference type="ChEBI" id="CHEBI:60039"/>
    </reaction>
</comment>
<evidence type="ECO:0000256" key="12">
    <source>
        <dbReference type="ARBA" id="ARBA00033708"/>
    </source>
</evidence>
<dbReference type="InterPro" id="IPR050277">
    <property type="entry name" value="Sodium:Solute_Symporter"/>
</dbReference>
<comment type="similarity">
    <text evidence="2 13">Belongs to the sodium:solute symporter (SSF) (TC 2.A.21) family.</text>
</comment>
<dbReference type="CDD" id="cd10322">
    <property type="entry name" value="SLC5sbd"/>
    <property type="match status" value="1"/>
</dbReference>
<evidence type="ECO:0000256" key="8">
    <source>
        <dbReference type="ARBA" id="ARBA00023053"/>
    </source>
</evidence>
<feature type="transmembrane region" description="Helical" evidence="14">
    <location>
        <begin position="368"/>
        <end position="384"/>
    </location>
</feature>
<feature type="transmembrane region" description="Helical" evidence="14">
    <location>
        <begin position="320"/>
        <end position="348"/>
    </location>
</feature>
<dbReference type="PROSITE" id="PS50283">
    <property type="entry name" value="NA_SOLUT_SYMP_3"/>
    <property type="match status" value="1"/>
</dbReference>
<dbReference type="InterPro" id="IPR038377">
    <property type="entry name" value="Na/Glc_symporter_sf"/>
</dbReference>
<dbReference type="InterPro" id="IPR001734">
    <property type="entry name" value="Na/solute_symporter"/>
</dbReference>
<feature type="transmembrane region" description="Helical" evidence="14">
    <location>
        <begin position="390"/>
        <end position="413"/>
    </location>
</feature>
<keyword evidence="8" id="KW-0915">Sodium</keyword>
<evidence type="ECO:0000256" key="10">
    <source>
        <dbReference type="ARBA" id="ARBA00023136"/>
    </source>
</evidence>
<protein>
    <submittedName>
        <fullName evidence="15">Sodium:solute symporter family protein</fullName>
    </submittedName>
</protein>
<dbReference type="AlphaFoldDB" id="A0AAU0UI51"/>
<evidence type="ECO:0000256" key="11">
    <source>
        <dbReference type="ARBA" id="ARBA00023201"/>
    </source>
</evidence>
<evidence type="ECO:0000256" key="6">
    <source>
        <dbReference type="ARBA" id="ARBA00022847"/>
    </source>
</evidence>
<evidence type="ECO:0000256" key="1">
    <source>
        <dbReference type="ARBA" id="ARBA00004651"/>
    </source>
</evidence>
<evidence type="ECO:0000256" key="5">
    <source>
        <dbReference type="ARBA" id="ARBA00022692"/>
    </source>
</evidence>
<evidence type="ECO:0000256" key="4">
    <source>
        <dbReference type="ARBA" id="ARBA00022475"/>
    </source>
</evidence>
<evidence type="ECO:0000256" key="7">
    <source>
        <dbReference type="ARBA" id="ARBA00022989"/>
    </source>
</evidence>
<feature type="transmembrane region" description="Helical" evidence="14">
    <location>
        <begin position="228"/>
        <end position="251"/>
    </location>
</feature>
<evidence type="ECO:0000313" key="16">
    <source>
        <dbReference type="Proteomes" id="UP001329915"/>
    </source>
</evidence>
<evidence type="ECO:0000256" key="13">
    <source>
        <dbReference type="RuleBase" id="RU362091"/>
    </source>
</evidence>
<dbReference type="PANTHER" id="PTHR48086:SF3">
    <property type="entry name" value="SODIUM_PROLINE SYMPORTER"/>
    <property type="match status" value="1"/>
</dbReference>
<accession>A0AAU0UI51</accession>
<evidence type="ECO:0000256" key="3">
    <source>
        <dbReference type="ARBA" id="ARBA00022448"/>
    </source>
</evidence>
<evidence type="ECO:0000256" key="2">
    <source>
        <dbReference type="ARBA" id="ARBA00006434"/>
    </source>
</evidence>
<keyword evidence="11" id="KW-0739">Sodium transport</keyword>
<keyword evidence="6" id="KW-0769">Symport</keyword>
<dbReference type="GO" id="GO:0006814">
    <property type="term" value="P:sodium ion transport"/>
    <property type="evidence" value="ECO:0007669"/>
    <property type="project" value="UniProtKB-KW"/>
</dbReference>